<feature type="compositionally biased region" description="Polar residues" evidence="2">
    <location>
        <begin position="1"/>
        <end position="11"/>
    </location>
</feature>
<proteinExistence type="predicted"/>
<dbReference type="STRING" id="282301.A0A267H7S2"/>
<accession>A0A267H7S2</accession>
<dbReference type="Pfam" id="PF01302">
    <property type="entry name" value="CAP_GLY"/>
    <property type="match status" value="1"/>
</dbReference>
<sequence>MSKSPRGQIDSSIGAAEAGNDAQARPGFRVKIPDHILTNSSGVTSGTTTGIASASASASDTATSKPPPAAAPQSASSAAAASATSTSSSKPPPTAPARPRQSRAEQLLRDLDADIERDRQIRGRRSYSADRATVVVGTDDSTTKEHQQALAAASQTVARHQRLQTPPPMHYYSSSSGGQKSKSADEATVVSKSEDYRDARDAPVLSSTEDQSATALTPRSEQKRQTVVKIVESDRQFASSGRDSAATVATAQSQGPRLSSEDSQRLLDRLLLEKETMATELNQLRQQQQQQRPVGGQFPSGRALERQQQQQYATLPEYDPESPSALKRRIVDLEQQILDLQEANETLKLASSPVDSGASGGARVAPTVAENRLRARLDQVTVENEALKNELNRLRQQREQPDMEFIRAELDSLRAELDVLRDRNYQLERENRRLLETGSPFFAADPYGLADANNPALASIPTTGSSNQFLYNDDRQHEFEPETRPYYGSLGRSPQPHQPHHRQQRQSRIGDKMRHSLDSEQRQQRQQQQRNSRRPANHGRQAERSIVYGSHQQPPAAWRNGRSASYTSNGGTSDSDEDDRTNDLLLYGADGKAAATAAPARRPGQHQDTAGAGYFVDRNSATATSGRQQRPSSATQHQRSRQRDTSGQRAMEPPVQQQPFATAGRLPFAPKQAADIRSGDLVKFTRYGGRISKGLVHFVGRLPGRTDYYVGVELDQEEGKHDGVYDGRRYFQCKPRKGVFVAFKKLIMCYQAA</sequence>
<feature type="compositionally biased region" description="Polar residues" evidence="2">
    <location>
        <begin position="205"/>
        <end position="219"/>
    </location>
</feature>
<feature type="region of interest" description="Disordered" evidence="2">
    <location>
        <begin position="621"/>
        <end position="663"/>
    </location>
</feature>
<comment type="caution">
    <text evidence="4">The sequence shown here is derived from an EMBL/GenBank/DDBJ whole genome shotgun (WGS) entry which is preliminary data.</text>
</comment>
<feature type="compositionally biased region" description="Low complexity" evidence="2">
    <location>
        <begin position="40"/>
        <end position="64"/>
    </location>
</feature>
<dbReference type="AlphaFoldDB" id="A0A267H7S2"/>
<feature type="compositionally biased region" description="Basic and acidic residues" evidence="2">
    <location>
        <begin position="508"/>
        <end position="523"/>
    </location>
</feature>
<dbReference type="SUPFAM" id="SSF74924">
    <property type="entry name" value="Cap-Gly domain"/>
    <property type="match status" value="1"/>
</dbReference>
<dbReference type="OrthoDB" id="2130750at2759"/>
<feature type="compositionally biased region" description="Basic and acidic residues" evidence="2">
    <location>
        <begin position="102"/>
        <end position="121"/>
    </location>
</feature>
<feature type="compositionally biased region" description="Polar residues" evidence="2">
    <location>
        <begin position="621"/>
        <end position="637"/>
    </location>
</feature>
<keyword evidence="5" id="KW-1185">Reference proteome</keyword>
<dbReference type="PROSITE" id="PS50245">
    <property type="entry name" value="CAP_GLY_2"/>
    <property type="match status" value="1"/>
</dbReference>
<evidence type="ECO:0000313" key="4">
    <source>
        <dbReference type="EMBL" id="PAA93609.1"/>
    </source>
</evidence>
<dbReference type="Gene3D" id="2.30.30.190">
    <property type="entry name" value="CAP Gly-rich-like domain"/>
    <property type="match status" value="1"/>
</dbReference>
<feature type="region of interest" description="Disordered" evidence="2">
    <location>
        <begin position="1"/>
        <end position="263"/>
    </location>
</feature>
<feature type="region of interest" description="Disordered" evidence="2">
    <location>
        <begin position="283"/>
        <end position="322"/>
    </location>
</feature>
<feature type="region of interest" description="Disordered" evidence="2">
    <location>
        <begin position="481"/>
        <end position="582"/>
    </location>
</feature>
<dbReference type="InterPro" id="IPR000938">
    <property type="entry name" value="CAP-Gly_domain"/>
</dbReference>
<dbReference type="InterPro" id="IPR036859">
    <property type="entry name" value="CAP-Gly_dom_sf"/>
</dbReference>
<reference evidence="4 5" key="1">
    <citation type="submission" date="2017-06" db="EMBL/GenBank/DDBJ databases">
        <title>A platform for efficient transgenesis in Macrostomum lignano, a flatworm model organism for stem cell research.</title>
        <authorList>
            <person name="Berezikov E."/>
        </authorList>
    </citation>
    <scope>NUCLEOTIDE SEQUENCE [LARGE SCALE GENOMIC DNA]</scope>
    <source>
        <strain evidence="4">DV1</strain>
        <tissue evidence="4">Whole organism</tissue>
    </source>
</reference>
<feature type="domain" description="CAP-Gly" evidence="3">
    <location>
        <begin position="700"/>
        <end position="742"/>
    </location>
</feature>
<feature type="compositionally biased region" description="Low complexity" evidence="2">
    <location>
        <begin position="283"/>
        <end position="292"/>
    </location>
</feature>
<protein>
    <recommendedName>
        <fullName evidence="3">CAP-Gly domain-containing protein</fullName>
    </recommendedName>
</protein>
<gene>
    <name evidence="4" type="ORF">BOX15_Mlig005316g2</name>
</gene>
<keyword evidence="1" id="KW-0175">Coiled coil</keyword>
<dbReference type="PROSITE" id="PS00845">
    <property type="entry name" value="CAP_GLY_1"/>
    <property type="match status" value="1"/>
</dbReference>
<feature type="compositionally biased region" description="Low complexity" evidence="2">
    <location>
        <begin position="71"/>
        <end position="89"/>
    </location>
</feature>
<evidence type="ECO:0000313" key="5">
    <source>
        <dbReference type="Proteomes" id="UP000215902"/>
    </source>
</evidence>
<feature type="compositionally biased region" description="Basic and acidic residues" evidence="2">
    <location>
        <begin position="192"/>
        <end position="201"/>
    </location>
</feature>
<feature type="compositionally biased region" description="Polar residues" evidence="2">
    <location>
        <begin position="562"/>
        <end position="573"/>
    </location>
</feature>
<dbReference type="EMBL" id="NIVC01000023">
    <property type="protein sequence ID" value="PAA93609.1"/>
    <property type="molecule type" value="Genomic_DNA"/>
</dbReference>
<evidence type="ECO:0000256" key="1">
    <source>
        <dbReference type="SAM" id="Coils"/>
    </source>
</evidence>
<dbReference type="Proteomes" id="UP000215902">
    <property type="component" value="Unassembled WGS sequence"/>
</dbReference>
<feature type="coiled-coil region" evidence="1">
    <location>
        <begin position="330"/>
        <end position="437"/>
    </location>
</feature>
<evidence type="ECO:0000259" key="3">
    <source>
        <dbReference type="PROSITE" id="PS50245"/>
    </source>
</evidence>
<dbReference type="SMART" id="SM01052">
    <property type="entry name" value="CAP_GLY"/>
    <property type="match status" value="1"/>
</dbReference>
<organism evidence="4 5">
    <name type="scientific">Macrostomum lignano</name>
    <dbReference type="NCBI Taxonomy" id="282301"/>
    <lineage>
        <taxon>Eukaryota</taxon>
        <taxon>Metazoa</taxon>
        <taxon>Spiralia</taxon>
        <taxon>Lophotrochozoa</taxon>
        <taxon>Platyhelminthes</taxon>
        <taxon>Rhabditophora</taxon>
        <taxon>Macrostomorpha</taxon>
        <taxon>Macrostomida</taxon>
        <taxon>Macrostomidae</taxon>
        <taxon>Macrostomum</taxon>
    </lineage>
</organism>
<evidence type="ECO:0000256" key="2">
    <source>
        <dbReference type="SAM" id="MobiDB-lite"/>
    </source>
</evidence>
<feature type="compositionally biased region" description="Polar residues" evidence="2">
    <location>
        <begin position="236"/>
        <end position="257"/>
    </location>
</feature>
<name>A0A267H7S2_9PLAT</name>